<accession>A0A8F1MBQ9</accession>
<evidence type="ECO:0000313" key="3">
    <source>
        <dbReference type="Proteomes" id="UP000679129"/>
    </source>
</evidence>
<sequence>MIKRSKKLSLCRKSWKRIRSLSRIRLRDQELQRNAMAAKQSEKAKLITDTKNDHETTMRH</sequence>
<dbReference type="EMBL" id="CP076460">
    <property type="protein sequence ID" value="QWQ32526.1"/>
    <property type="molecule type" value="Genomic_DNA"/>
</dbReference>
<name>A0A8F1MBQ9_9BACT</name>
<keyword evidence="3" id="KW-1185">Reference proteome</keyword>
<feature type="region of interest" description="Disordered" evidence="1">
    <location>
        <begin position="35"/>
        <end position="60"/>
    </location>
</feature>
<evidence type="ECO:0000256" key="1">
    <source>
        <dbReference type="SAM" id="MobiDB-lite"/>
    </source>
</evidence>
<proteinExistence type="predicted"/>
<dbReference type="KEGG" id="mnd:KOY48_01575"/>
<reference evidence="2" key="1">
    <citation type="submission" date="2021-06" db="EMBL/GenBank/DDBJ databases">
        <title>An adapted protocol for Saccharibacteria cultivation: two new species join this phylum of Candidate Phyla Radiations.</title>
        <authorList>
            <person name="Ibrahim A."/>
            <person name="Maatouk M."/>
            <person name="Zgheib R."/>
            <person name="Haddad G."/>
            <person name="Bou Khalil J."/>
            <person name="Raoult D."/>
            <person name="Bittar F."/>
        </authorList>
    </citation>
    <scope>NUCLEOTIDE SEQUENCE</scope>
    <source>
        <strain evidence="2">IHU1</strain>
    </source>
</reference>
<dbReference type="Proteomes" id="UP000679129">
    <property type="component" value="Chromosome"/>
</dbReference>
<dbReference type="AlphaFoldDB" id="A0A8F1MBQ9"/>
<protein>
    <submittedName>
        <fullName evidence="2">Uncharacterized protein</fullName>
    </submittedName>
</protein>
<organism evidence="2 3">
    <name type="scientific">Candidatus Minimicrobia naudis</name>
    <dbReference type="NCBI Taxonomy" id="2841263"/>
    <lineage>
        <taxon>Bacteria</taxon>
        <taxon>Candidatus Saccharimonadota</taxon>
        <taxon>Candidatus Saccharimonadota incertae sedis</taxon>
        <taxon>Candidatus Minimicrobia</taxon>
    </lineage>
</organism>
<feature type="compositionally biased region" description="Basic and acidic residues" evidence="1">
    <location>
        <begin position="40"/>
        <end position="60"/>
    </location>
</feature>
<evidence type="ECO:0000313" key="2">
    <source>
        <dbReference type="EMBL" id="QWQ32526.1"/>
    </source>
</evidence>
<gene>
    <name evidence="2" type="ORF">KOY48_01575</name>
</gene>